<dbReference type="Gene3D" id="1.20.1250.20">
    <property type="entry name" value="MFS general substrate transporter like domains"/>
    <property type="match status" value="2"/>
</dbReference>
<keyword evidence="4 7" id="KW-0812">Transmembrane</keyword>
<dbReference type="EMBL" id="LYCR01000020">
    <property type="protein sequence ID" value="OGM47879.1"/>
    <property type="molecule type" value="Genomic_DNA"/>
</dbReference>
<evidence type="ECO:0000313" key="8">
    <source>
        <dbReference type="EMBL" id="OGM47879.1"/>
    </source>
</evidence>
<feature type="transmembrane region" description="Helical" evidence="7">
    <location>
        <begin position="123"/>
        <end position="141"/>
    </location>
</feature>
<dbReference type="PANTHER" id="PTHR43791:SF47">
    <property type="entry name" value="MAJOR FACILITATOR SUPERFAMILY (MFS) PROFILE DOMAIN-CONTAINING PROTEIN-RELATED"/>
    <property type="match status" value="1"/>
</dbReference>
<evidence type="ECO:0000256" key="5">
    <source>
        <dbReference type="ARBA" id="ARBA00022989"/>
    </source>
</evidence>
<feature type="transmembrane region" description="Helical" evidence="7">
    <location>
        <begin position="414"/>
        <end position="435"/>
    </location>
</feature>
<dbReference type="AlphaFoldDB" id="A0A1F8A8Y0"/>
<dbReference type="GO" id="GO:0016020">
    <property type="term" value="C:membrane"/>
    <property type="evidence" value="ECO:0007669"/>
    <property type="project" value="UniProtKB-SubCell"/>
</dbReference>
<evidence type="ECO:0000256" key="4">
    <source>
        <dbReference type="ARBA" id="ARBA00022692"/>
    </source>
</evidence>
<keyword evidence="3" id="KW-0813">Transport</keyword>
<evidence type="ECO:0000313" key="9">
    <source>
        <dbReference type="Proteomes" id="UP000179179"/>
    </source>
</evidence>
<evidence type="ECO:0000256" key="6">
    <source>
        <dbReference type="ARBA" id="ARBA00023136"/>
    </source>
</evidence>
<name>A0A1F8A8Y0_9EURO</name>
<dbReference type="Pfam" id="PF07690">
    <property type="entry name" value="MFS_1"/>
    <property type="match status" value="1"/>
</dbReference>
<keyword evidence="6 7" id="KW-0472">Membrane</keyword>
<organism evidence="8 9">
    <name type="scientific">Aspergillus bombycis</name>
    <dbReference type="NCBI Taxonomy" id="109264"/>
    <lineage>
        <taxon>Eukaryota</taxon>
        <taxon>Fungi</taxon>
        <taxon>Dikarya</taxon>
        <taxon>Ascomycota</taxon>
        <taxon>Pezizomycotina</taxon>
        <taxon>Eurotiomycetes</taxon>
        <taxon>Eurotiomycetidae</taxon>
        <taxon>Eurotiales</taxon>
        <taxon>Aspergillaceae</taxon>
        <taxon>Aspergillus</taxon>
    </lineage>
</organism>
<feature type="transmembrane region" description="Helical" evidence="7">
    <location>
        <begin position="55"/>
        <end position="73"/>
    </location>
</feature>
<comment type="caution">
    <text evidence="8">The sequence shown here is derived from an EMBL/GenBank/DDBJ whole genome shotgun (WGS) entry which is preliminary data.</text>
</comment>
<dbReference type="OrthoDB" id="3639251at2759"/>
<comment type="subcellular location">
    <subcellularLocation>
        <location evidence="1">Membrane</location>
        <topology evidence="1">Multi-pass membrane protein</topology>
    </subcellularLocation>
</comment>
<evidence type="ECO:0000256" key="3">
    <source>
        <dbReference type="ARBA" id="ARBA00022448"/>
    </source>
</evidence>
<evidence type="ECO:0008006" key="10">
    <source>
        <dbReference type="Google" id="ProtNLM"/>
    </source>
</evidence>
<dbReference type="FunFam" id="1.20.1250.20:FF:000013">
    <property type="entry name" value="MFS general substrate transporter"/>
    <property type="match status" value="1"/>
</dbReference>
<evidence type="ECO:0000256" key="1">
    <source>
        <dbReference type="ARBA" id="ARBA00004141"/>
    </source>
</evidence>
<dbReference type="RefSeq" id="XP_022391596.1">
    <property type="nucleotide sequence ID" value="XM_022530480.1"/>
</dbReference>
<accession>A0A1F8A8Y0</accession>
<dbReference type="InterPro" id="IPR011701">
    <property type="entry name" value="MFS"/>
</dbReference>
<dbReference type="GeneID" id="34446740"/>
<feature type="transmembrane region" description="Helical" evidence="7">
    <location>
        <begin position="447"/>
        <end position="466"/>
    </location>
</feature>
<dbReference type="GO" id="GO:0022857">
    <property type="term" value="F:transmembrane transporter activity"/>
    <property type="evidence" value="ECO:0007669"/>
    <property type="project" value="InterPro"/>
</dbReference>
<feature type="transmembrane region" description="Helical" evidence="7">
    <location>
        <begin position="93"/>
        <end position="111"/>
    </location>
</feature>
<evidence type="ECO:0000256" key="7">
    <source>
        <dbReference type="SAM" id="Phobius"/>
    </source>
</evidence>
<feature type="transmembrane region" description="Helical" evidence="7">
    <location>
        <begin position="147"/>
        <end position="172"/>
    </location>
</feature>
<dbReference type="SUPFAM" id="SSF103473">
    <property type="entry name" value="MFS general substrate transporter"/>
    <property type="match status" value="1"/>
</dbReference>
<dbReference type="PANTHER" id="PTHR43791">
    <property type="entry name" value="PERMEASE-RELATED"/>
    <property type="match status" value="1"/>
</dbReference>
<feature type="transmembrane region" description="Helical" evidence="7">
    <location>
        <begin position="382"/>
        <end position="402"/>
    </location>
</feature>
<protein>
    <recommendedName>
        <fullName evidence="10">Phthalate transporter</fullName>
    </recommendedName>
</protein>
<feature type="transmembrane region" description="Helical" evidence="7">
    <location>
        <begin position="355"/>
        <end position="376"/>
    </location>
</feature>
<sequence>MHTKFKESKNTDEFIEDIDSVQAEQGATTSTDSKYAEEFTKEEQRKIIHKVDRRLVTGLGLLMGMCLMDRTNLGSASIAGMSEDLGLESGPKYSLVLLIFFVPYVLVQLPINAIAQNISPRHFSCGVTLCWGVLMVGAAFVDEWWHLMIIRALLGAFESGLYASLLPLLSAWYTRYDVHKRYSISYFISCLISALGPVLACGFMQMGGLSGLAGWRYIFLMEGVLNFVAAVIGWLLLVEYPKGSHKCWMFLTEKEEAFIIRHINADRADAAEHIKFDLGDFFRPAKDWKVFTYPMMFLLSTCVSYSIAFFLPIILVSKLKFGVTAAQALSTPPYVVAGIWMHFTAWSGDRYHIRGPLVISNCLLSTVGLALLGWVASPGVQYFGAILVTSGSNANVPTNLAWQANNIRGKWKRSFCNALLIMGGGLGGIVGSLVFRSQDAPTYRPGIIASIVASIITMVISGVLMLRMHALNRKATTGAIVLEELSGFRYTL</sequence>
<proteinExistence type="inferred from homology"/>
<reference evidence="8 9" key="1">
    <citation type="journal article" date="2016" name="Genome Biol. Evol.">
        <title>Draft genome sequence of an aflatoxigenic Aspergillus species, A. bombycis.</title>
        <authorList>
            <person name="Moore G.G."/>
            <person name="Mack B.M."/>
            <person name="Beltz S.B."/>
            <person name="Gilbert M.K."/>
        </authorList>
    </citation>
    <scope>NUCLEOTIDE SEQUENCE [LARGE SCALE GENOMIC DNA]</scope>
    <source>
        <strain evidence="9">NRRL 26010</strain>
    </source>
</reference>
<feature type="transmembrane region" description="Helical" evidence="7">
    <location>
        <begin position="184"/>
        <end position="205"/>
    </location>
</feature>
<gene>
    <name evidence="8" type="ORF">ABOM_003350</name>
</gene>
<dbReference type="Proteomes" id="UP000179179">
    <property type="component" value="Unassembled WGS sequence"/>
</dbReference>
<evidence type="ECO:0000256" key="2">
    <source>
        <dbReference type="ARBA" id="ARBA00008335"/>
    </source>
</evidence>
<dbReference type="InterPro" id="IPR036259">
    <property type="entry name" value="MFS_trans_sf"/>
</dbReference>
<feature type="transmembrane region" description="Helical" evidence="7">
    <location>
        <begin position="321"/>
        <end position="343"/>
    </location>
</feature>
<keyword evidence="5 7" id="KW-1133">Transmembrane helix</keyword>
<feature type="transmembrane region" description="Helical" evidence="7">
    <location>
        <begin position="217"/>
        <end position="238"/>
    </location>
</feature>
<feature type="transmembrane region" description="Helical" evidence="7">
    <location>
        <begin position="290"/>
        <end position="315"/>
    </location>
</feature>
<comment type="similarity">
    <text evidence="2">Belongs to the major facilitator superfamily.</text>
</comment>
<keyword evidence="9" id="KW-1185">Reference proteome</keyword>